<keyword evidence="6" id="KW-0812">Transmembrane</keyword>
<comment type="caution">
    <text evidence="8">The sequence shown here is derived from an EMBL/GenBank/DDBJ whole genome shotgun (WGS) entry which is preliminary data.</text>
</comment>
<evidence type="ECO:0000256" key="4">
    <source>
        <dbReference type="ARBA" id="ARBA00023157"/>
    </source>
</evidence>
<dbReference type="PANTHER" id="PTHR45742">
    <property type="entry name" value="COMPLEMENT COMPONENT C6"/>
    <property type="match status" value="1"/>
</dbReference>
<accession>A0A9W5T7I4</accession>
<keyword evidence="2" id="KW-0964">Secreted</keyword>
<feature type="domain" description="MACPF" evidence="7">
    <location>
        <begin position="410"/>
        <end position="757"/>
    </location>
</feature>
<sequence length="759" mass="86043">MVFTKVDAAQQCKKKKNHKEPFPVPLEKQQEIFKSTNKTPNNIEYVGCGYDMYNRSGIDDQTGFSLKNYRAPVLDYYTLETNTDDQNYGKLGLWWSNEYVCDLSQELTTVKTKQDLKSLITSHTNEGYSNVFDSYSKDVNTTDDIYNKLKRSRNVLVRKYRCTVYSAGLIYNTRRMNTKRFDEIVNKLVDLCEGGFRDDNCPVEKYERNMDDEGCDGCITSWMRFFADFGTHLTIRLSMGGIFRRFTNVSQKKAMRDASKKETTTTFSSTWFGLSTSTTSNARKSDSKISRENKEDDIAQYTVGPEPHNQSMTPEVFEQWVRNVGLNPVPIDVEFSPLSEIMASNEAKKLYNEALKYYAKLKGVDHTEFLRTEIFKSPIVHLLITMALFEAMLICTFIVINDAMGKDKKSQLNRTNQQGRIPAMEYLGCGYDILFGNPLADDGSLVDPGYRNPIISFTLVQYKGKTRKDLKYANIPGAWIRPLVSCKRSTENTIVKSMNDYQKALSVDSEVGLGTVDESVKFALSAGYSESSGLNLSTTRRLHIQRNYCFLLEAALPVNGKHAFKKSFKIAMRELSPDFRKGTESCSTIRYAMNPEHPDCLEHVAPWMKLFEMFGTHFSYNVKIGGRLTQIAQVNKSSENRNSTRDIKAGAGLQVRDGILGSSAGITLSKGSKRSNVENISFSYTNVLGGRTIGNIDDEDEYLAWIQSIPDHPMPIRSQLAPLSKLFDSDDLREAYDDAMEFYVELNGLKTSQKNSNIS</sequence>
<feature type="compositionally biased region" description="Basic and acidic residues" evidence="5">
    <location>
        <begin position="283"/>
        <end position="297"/>
    </location>
</feature>
<feature type="domain" description="MACPF" evidence="7">
    <location>
        <begin position="29"/>
        <end position="372"/>
    </location>
</feature>
<comment type="subcellular location">
    <subcellularLocation>
        <location evidence="1">Secreted</location>
    </subcellularLocation>
</comment>
<keyword evidence="6" id="KW-1133">Transmembrane helix</keyword>
<evidence type="ECO:0000313" key="8">
    <source>
        <dbReference type="EMBL" id="GFE52714.1"/>
    </source>
</evidence>
<keyword evidence="6" id="KW-0472">Membrane</keyword>
<protein>
    <submittedName>
        <fullName evidence="8">MAC Perforin domain containing protein, putative</fullName>
    </submittedName>
</protein>
<evidence type="ECO:0000313" key="9">
    <source>
        <dbReference type="Proteomes" id="UP001057455"/>
    </source>
</evidence>
<dbReference type="PANTHER" id="PTHR45742:SF8">
    <property type="entry name" value="FLOCCULATION PROTEIN FLO11"/>
    <property type="match status" value="1"/>
</dbReference>
<evidence type="ECO:0000256" key="1">
    <source>
        <dbReference type="ARBA" id="ARBA00004613"/>
    </source>
</evidence>
<dbReference type="EMBL" id="BLIY01000001">
    <property type="protein sequence ID" value="GFE52714.1"/>
    <property type="molecule type" value="Genomic_DNA"/>
</dbReference>
<keyword evidence="3" id="KW-0204">Cytolysis</keyword>
<evidence type="ECO:0000259" key="7">
    <source>
        <dbReference type="PROSITE" id="PS51412"/>
    </source>
</evidence>
<evidence type="ECO:0000256" key="5">
    <source>
        <dbReference type="SAM" id="MobiDB-lite"/>
    </source>
</evidence>
<dbReference type="InterPro" id="IPR020864">
    <property type="entry name" value="MACPF"/>
</dbReference>
<dbReference type="GO" id="GO:0005576">
    <property type="term" value="C:extracellular region"/>
    <property type="evidence" value="ECO:0007669"/>
    <property type="project" value="UniProtKB-SubCell"/>
</dbReference>
<keyword evidence="9" id="KW-1185">Reference proteome</keyword>
<name>A0A9W5T7I4_BABOV</name>
<feature type="transmembrane region" description="Helical" evidence="6">
    <location>
        <begin position="379"/>
        <end position="400"/>
    </location>
</feature>
<dbReference type="Proteomes" id="UP001057455">
    <property type="component" value="Unassembled WGS sequence"/>
</dbReference>
<dbReference type="PROSITE" id="PS51412">
    <property type="entry name" value="MACPF_2"/>
    <property type="match status" value="2"/>
</dbReference>
<dbReference type="SMART" id="SM00457">
    <property type="entry name" value="MACPF"/>
    <property type="match status" value="2"/>
</dbReference>
<keyword evidence="4" id="KW-1015">Disulfide bond</keyword>
<feature type="region of interest" description="Disordered" evidence="5">
    <location>
        <begin position="277"/>
        <end position="307"/>
    </location>
</feature>
<evidence type="ECO:0000256" key="6">
    <source>
        <dbReference type="SAM" id="Phobius"/>
    </source>
</evidence>
<dbReference type="GO" id="GO:0031640">
    <property type="term" value="P:killing of cells of another organism"/>
    <property type="evidence" value="ECO:0007669"/>
    <property type="project" value="UniProtKB-KW"/>
</dbReference>
<gene>
    <name evidence="8" type="ORF">BaOVIS_001180</name>
</gene>
<organism evidence="8 9">
    <name type="scientific">Babesia ovis</name>
    <dbReference type="NCBI Taxonomy" id="5869"/>
    <lineage>
        <taxon>Eukaryota</taxon>
        <taxon>Sar</taxon>
        <taxon>Alveolata</taxon>
        <taxon>Apicomplexa</taxon>
        <taxon>Aconoidasida</taxon>
        <taxon>Piroplasmida</taxon>
        <taxon>Babesiidae</taxon>
        <taxon>Babesia</taxon>
    </lineage>
</organism>
<dbReference type="AlphaFoldDB" id="A0A9W5T7I4"/>
<reference evidence="8" key="1">
    <citation type="submission" date="2019-12" db="EMBL/GenBank/DDBJ databases">
        <title>Genome sequence of Babesia ovis.</title>
        <authorList>
            <person name="Yamagishi J."/>
            <person name="Sevinc F."/>
            <person name="Xuan X."/>
        </authorList>
    </citation>
    <scope>NUCLEOTIDE SEQUENCE</scope>
    <source>
        <strain evidence="8">Selcuk</strain>
    </source>
</reference>
<evidence type="ECO:0000256" key="3">
    <source>
        <dbReference type="ARBA" id="ARBA00022852"/>
    </source>
</evidence>
<dbReference type="OrthoDB" id="1366754at2759"/>
<dbReference type="Pfam" id="PF01823">
    <property type="entry name" value="MACPF"/>
    <property type="match status" value="2"/>
</dbReference>
<evidence type="ECO:0000256" key="2">
    <source>
        <dbReference type="ARBA" id="ARBA00022525"/>
    </source>
</evidence>
<proteinExistence type="predicted"/>